<evidence type="ECO:0000313" key="8">
    <source>
        <dbReference type="Proteomes" id="UP000193317"/>
    </source>
</evidence>
<name>A0A1X2E120_MYCSZ</name>
<dbReference type="AlphaFoldDB" id="A0A1X2E120"/>
<dbReference type="Gene3D" id="3.40.50.720">
    <property type="entry name" value="NAD(P)-binding Rossmann-like Domain"/>
    <property type="match status" value="2"/>
</dbReference>
<dbReference type="Proteomes" id="UP000193317">
    <property type="component" value="Unassembled WGS sequence"/>
</dbReference>
<dbReference type="InterPro" id="IPR029753">
    <property type="entry name" value="D-isomer_DH_CS"/>
</dbReference>
<evidence type="ECO:0000256" key="1">
    <source>
        <dbReference type="ARBA" id="ARBA00005854"/>
    </source>
</evidence>
<comment type="caution">
    <text evidence="7">The sequence shown here is derived from an EMBL/GenBank/DDBJ whole genome shotgun (WGS) entry which is preliminary data.</text>
</comment>
<dbReference type="Pfam" id="PF02826">
    <property type="entry name" value="2-Hacid_dh_C"/>
    <property type="match status" value="1"/>
</dbReference>
<dbReference type="PROSITE" id="PS00670">
    <property type="entry name" value="D_2_HYDROXYACID_DH_2"/>
    <property type="match status" value="1"/>
</dbReference>
<dbReference type="InterPro" id="IPR006140">
    <property type="entry name" value="D-isomer_DH_NAD-bd"/>
</dbReference>
<dbReference type="SUPFAM" id="SSF51735">
    <property type="entry name" value="NAD(P)-binding Rossmann-fold domains"/>
    <property type="match status" value="1"/>
</dbReference>
<dbReference type="SUPFAM" id="SSF52283">
    <property type="entry name" value="Formate/glycerate dehydrogenase catalytic domain-like"/>
    <property type="match status" value="1"/>
</dbReference>
<dbReference type="GO" id="GO:0016616">
    <property type="term" value="F:oxidoreductase activity, acting on the CH-OH group of donors, NAD or NADP as acceptor"/>
    <property type="evidence" value="ECO:0007669"/>
    <property type="project" value="InterPro"/>
</dbReference>
<feature type="domain" description="D-isomer specific 2-hydroxyacid dehydrogenase catalytic" evidence="5">
    <location>
        <begin position="29"/>
        <end position="318"/>
    </location>
</feature>
<dbReference type="EMBL" id="LQPW01000144">
    <property type="protein sequence ID" value="ORW94034.1"/>
    <property type="molecule type" value="Genomic_DNA"/>
</dbReference>
<evidence type="ECO:0000259" key="5">
    <source>
        <dbReference type="Pfam" id="PF00389"/>
    </source>
</evidence>
<evidence type="ECO:0000259" key="6">
    <source>
        <dbReference type="Pfam" id="PF02826"/>
    </source>
</evidence>
<dbReference type="CDD" id="cd12175">
    <property type="entry name" value="2-Hacid_dh_11"/>
    <property type="match status" value="1"/>
</dbReference>
<dbReference type="InterPro" id="IPR050418">
    <property type="entry name" value="D-iso_2-hydroxyacid_DH_PdxB"/>
</dbReference>
<dbReference type="PROSITE" id="PS00671">
    <property type="entry name" value="D_2_HYDROXYACID_DH_3"/>
    <property type="match status" value="1"/>
</dbReference>
<keyword evidence="2 4" id="KW-0560">Oxidoreductase</keyword>
<evidence type="ECO:0000256" key="3">
    <source>
        <dbReference type="ARBA" id="ARBA00023027"/>
    </source>
</evidence>
<comment type="similarity">
    <text evidence="1 4">Belongs to the D-isomer specific 2-hydroxyacid dehydrogenase family.</text>
</comment>
<evidence type="ECO:0000256" key="4">
    <source>
        <dbReference type="RuleBase" id="RU003719"/>
    </source>
</evidence>
<reference evidence="7 8" key="1">
    <citation type="submission" date="2016-01" db="EMBL/GenBank/DDBJ databases">
        <title>The new phylogeny of the genus Mycobacterium.</title>
        <authorList>
            <person name="Tarcisio F."/>
            <person name="Conor M."/>
            <person name="Antonella G."/>
            <person name="Elisabetta G."/>
            <person name="Giulia F.S."/>
            <person name="Sara T."/>
            <person name="Anna F."/>
            <person name="Clotilde B."/>
            <person name="Roberto B."/>
            <person name="Veronica D.S."/>
            <person name="Fabio R."/>
            <person name="Monica P."/>
            <person name="Olivier J."/>
            <person name="Enrico T."/>
            <person name="Nicola S."/>
        </authorList>
    </citation>
    <scope>NUCLEOTIDE SEQUENCE [LARGE SCALE GENOMIC DNA]</scope>
    <source>
        <strain evidence="7 8">DSM 44166</strain>
    </source>
</reference>
<accession>A0A1X2E120</accession>
<sequence length="323" mass="34698">MDRPAVAVTVLAHFVPGAKVLDFLAAESDWLDVRWCADSDDDAFYRELPGAEVIWHVLRPLSGEDLRRGRRLRLVHKLGAGVNTIDVDTATDCGIGVANMPGANAPSVAEGTVLLMLAALRRLTALDRAVRHGSGWPSDPELGEKVRDIGGCTVGLVGYGSIAKRVGEIVAAMGATVLHTSTHDNGRPGWRPLPELLAACDIISLHLPLTPDTHHLLGRTALARMKPDAVLVNTSRGAVVDEQALVDALRGGRLAAAGLDVFEVEPIAPDNPLLRLDNVVLSPHVTWYTADTMRRYLTQAVDNCRRLRDGQPLANLVNQPTGC</sequence>
<dbReference type="InterPro" id="IPR036291">
    <property type="entry name" value="NAD(P)-bd_dom_sf"/>
</dbReference>
<gene>
    <name evidence="7" type="ORF">AWC27_07680</name>
</gene>
<dbReference type="Pfam" id="PF00389">
    <property type="entry name" value="2-Hacid_dh"/>
    <property type="match status" value="1"/>
</dbReference>
<proteinExistence type="inferred from homology"/>
<dbReference type="InterPro" id="IPR006139">
    <property type="entry name" value="D-isomer_2_OHA_DH_cat_dom"/>
</dbReference>
<dbReference type="PANTHER" id="PTHR43761">
    <property type="entry name" value="D-ISOMER SPECIFIC 2-HYDROXYACID DEHYDROGENASE FAMILY PROTEIN (AFU_ORTHOLOGUE AFUA_1G13630)"/>
    <property type="match status" value="1"/>
</dbReference>
<evidence type="ECO:0000256" key="2">
    <source>
        <dbReference type="ARBA" id="ARBA00023002"/>
    </source>
</evidence>
<protein>
    <submittedName>
        <fullName evidence="7">Hydroxyacid dehydrogenase</fullName>
    </submittedName>
</protein>
<dbReference type="STRING" id="1787.A5725_25410"/>
<feature type="domain" description="D-isomer specific 2-hydroxyacid dehydrogenase NAD-binding" evidence="6">
    <location>
        <begin position="114"/>
        <end position="285"/>
    </location>
</feature>
<dbReference type="OrthoDB" id="117809at2"/>
<dbReference type="GO" id="GO:0051287">
    <property type="term" value="F:NAD binding"/>
    <property type="evidence" value="ECO:0007669"/>
    <property type="project" value="InterPro"/>
</dbReference>
<keyword evidence="8" id="KW-1185">Reference proteome</keyword>
<organism evidence="7 8">
    <name type="scientific">Mycobacterium szulgai</name>
    <dbReference type="NCBI Taxonomy" id="1787"/>
    <lineage>
        <taxon>Bacteria</taxon>
        <taxon>Bacillati</taxon>
        <taxon>Actinomycetota</taxon>
        <taxon>Actinomycetes</taxon>
        <taxon>Mycobacteriales</taxon>
        <taxon>Mycobacteriaceae</taxon>
        <taxon>Mycobacterium</taxon>
    </lineage>
</organism>
<evidence type="ECO:0000313" key="7">
    <source>
        <dbReference type="EMBL" id="ORW94034.1"/>
    </source>
</evidence>
<keyword evidence="3" id="KW-0520">NAD</keyword>
<dbReference type="PANTHER" id="PTHR43761:SF1">
    <property type="entry name" value="D-ISOMER SPECIFIC 2-HYDROXYACID DEHYDROGENASE CATALYTIC DOMAIN-CONTAINING PROTEIN-RELATED"/>
    <property type="match status" value="1"/>
</dbReference>